<evidence type="ECO:0000256" key="1">
    <source>
        <dbReference type="SAM" id="Phobius"/>
    </source>
</evidence>
<feature type="transmembrane region" description="Helical" evidence="1">
    <location>
        <begin position="187"/>
        <end position="209"/>
    </location>
</feature>
<feature type="transmembrane region" description="Helical" evidence="1">
    <location>
        <begin position="72"/>
        <end position="90"/>
    </location>
</feature>
<dbReference type="Proteomes" id="UP001364156">
    <property type="component" value="Chromosome"/>
</dbReference>
<protein>
    <submittedName>
        <fullName evidence="2">Uncharacterized protein</fullName>
    </submittedName>
</protein>
<organism evidence="2 3">
    <name type="scientific">Roseovarius phycicola</name>
    <dbReference type="NCBI Taxonomy" id="3080976"/>
    <lineage>
        <taxon>Bacteria</taxon>
        <taxon>Pseudomonadati</taxon>
        <taxon>Pseudomonadota</taxon>
        <taxon>Alphaproteobacteria</taxon>
        <taxon>Rhodobacterales</taxon>
        <taxon>Roseobacteraceae</taxon>
        <taxon>Roseovarius</taxon>
    </lineage>
</organism>
<keyword evidence="1" id="KW-1133">Transmembrane helix</keyword>
<evidence type="ECO:0000313" key="2">
    <source>
        <dbReference type="EMBL" id="WWR45557.1"/>
    </source>
</evidence>
<proteinExistence type="predicted"/>
<keyword evidence="3" id="KW-1185">Reference proteome</keyword>
<feature type="transmembrane region" description="Helical" evidence="1">
    <location>
        <begin position="96"/>
        <end position="115"/>
    </location>
</feature>
<dbReference type="RefSeq" id="WP_338548481.1">
    <property type="nucleotide sequence ID" value="NZ_CP146069.1"/>
</dbReference>
<accession>A0ABZ2HGR6</accession>
<evidence type="ECO:0000313" key="3">
    <source>
        <dbReference type="Proteomes" id="UP001364156"/>
    </source>
</evidence>
<name>A0ABZ2HGR6_9RHOB</name>
<sequence length="260" mass="28843">MSNERSHSDPKGRIDFRGPSSALVRVIFLLPCAFWGVVGVFAMTAKSLLGAGICLALGWFIWAAWPGKYPSLFIVLMMWLAFVVLLADLLSAWTAMWVGVCVAVILAFAVVVMAMRIGAPWGYDRAARLAARGTPIREWEWVRTGAEFAVNHPLARLRGGLLLIVGYVIAQWVFVLVNAILSEGYWLTWAIFGVFSILSVTTIYALGAFRSGARQLVWLHLILGFPISLPLMVYWADGVRPNLIYARRFERLVPLENSGA</sequence>
<feature type="transmembrane region" description="Helical" evidence="1">
    <location>
        <begin position="216"/>
        <end position="236"/>
    </location>
</feature>
<dbReference type="EMBL" id="CP146069">
    <property type="protein sequence ID" value="WWR45557.1"/>
    <property type="molecule type" value="Genomic_DNA"/>
</dbReference>
<feature type="transmembrane region" description="Helical" evidence="1">
    <location>
        <begin position="48"/>
        <end position="65"/>
    </location>
</feature>
<gene>
    <name evidence="2" type="ORF">RZ517_12210</name>
</gene>
<feature type="transmembrane region" description="Helical" evidence="1">
    <location>
        <begin position="161"/>
        <end position="181"/>
    </location>
</feature>
<keyword evidence="1" id="KW-0472">Membrane</keyword>
<keyword evidence="1" id="KW-0812">Transmembrane</keyword>
<feature type="transmembrane region" description="Helical" evidence="1">
    <location>
        <begin position="21"/>
        <end position="42"/>
    </location>
</feature>
<reference evidence="2 3" key="1">
    <citation type="submission" date="2023-10" db="EMBL/GenBank/DDBJ databases">
        <title>Roseovarius strain S88 nov., isolated from a marine algae.</title>
        <authorList>
            <person name="Lee M.W."/>
            <person name="Lee J.K."/>
            <person name="Kim J.M."/>
            <person name="Choi D.G."/>
            <person name="Baek J.H."/>
            <person name="Bayburt H."/>
            <person name="Jung J.J."/>
            <person name="Han D.M."/>
            <person name="Jeon C.O."/>
        </authorList>
    </citation>
    <scope>NUCLEOTIDE SEQUENCE [LARGE SCALE GENOMIC DNA]</scope>
    <source>
        <strain evidence="2 3">S88</strain>
    </source>
</reference>